<dbReference type="GO" id="GO:0016020">
    <property type="term" value="C:membrane"/>
    <property type="evidence" value="ECO:0007669"/>
    <property type="project" value="InterPro"/>
</dbReference>
<organism evidence="3 4">
    <name type="scientific">Candidatus Nomurabacteria bacterium GW2011_GWB1_35_20</name>
    <dbReference type="NCBI Taxonomy" id="1618740"/>
    <lineage>
        <taxon>Bacteria</taxon>
        <taxon>Candidatus Nomuraibacteriota</taxon>
    </lineage>
</organism>
<keyword evidence="2" id="KW-0812">Transmembrane</keyword>
<dbReference type="AlphaFoldDB" id="A0A0G0ECV1"/>
<evidence type="ECO:0000256" key="2">
    <source>
        <dbReference type="SAM" id="Phobius"/>
    </source>
</evidence>
<dbReference type="PROSITE" id="PS00501">
    <property type="entry name" value="SPASE_I_1"/>
    <property type="match status" value="1"/>
</dbReference>
<keyword evidence="2" id="KW-1133">Transmembrane helix</keyword>
<reference evidence="3 4" key="1">
    <citation type="journal article" date="2015" name="Nature">
        <title>rRNA introns, odd ribosomes, and small enigmatic genomes across a large radiation of phyla.</title>
        <authorList>
            <person name="Brown C.T."/>
            <person name="Hug L.A."/>
            <person name="Thomas B.C."/>
            <person name="Sharon I."/>
            <person name="Castelle C.J."/>
            <person name="Singh A."/>
            <person name="Wilkins M.J."/>
            <person name="Williams K.H."/>
            <person name="Banfield J.F."/>
        </authorList>
    </citation>
    <scope>NUCLEOTIDE SEQUENCE [LARGE SCALE GENOMIC DNA]</scope>
</reference>
<keyword evidence="1" id="KW-0378">Hydrolase</keyword>
<name>A0A0G0ECV1_9BACT</name>
<evidence type="ECO:0008006" key="5">
    <source>
        <dbReference type="Google" id="ProtNLM"/>
    </source>
</evidence>
<dbReference type="EMBL" id="LBQE01000001">
    <property type="protein sequence ID" value="KKP73055.1"/>
    <property type="molecule type" value="Genomic_DNA"/>
</dbReference>
<keyword evidence="2" id="KW-0472">Membrane</keyword>
<dbReference type="GO" id="GO:0004252">
    <property type="term" value="F:serine-type endopeptidase activity"/>
    <property type="evidence" value="ECO:0007669"/>
    <property type="project" value="InterPro"/>
</dbReference>
<sequence>MEEEKSNKQSFWELARFALMAIAIVVPIRIFIAQPFIVSGSSMVPTF</sequence>
<evidence type="ECO:0000313" key="4">
    <source>
        <dbReference type="Proteomes" id="UP000034923"/>
    </source>
</evidence>
<dbReference type="Proteomes" id="UP000034923">
    <property type="component" value="Unassembled WGS sequence"/>
</dbReference>
<proteinExistence type="predicted"/>
<gene>
    <name evidence="3" type="ORF">UR70_C0001G0043</name>
</gene>
<accession>A0A0G0ECV1</accession>
<protein>
    <recommendedName>
        <fullName evidence="5">Signal peptidase I</fullName>
    </recommendedName>
</protein>
<evidence type="ECO:0000256" key="1">
    <source>
        <dbReference type="ARBA" id="ARBA00022801"/>
    </source>
</evidence>
<feature type="transmembrane region" description="Helical" evidence="2">
    <location>
        <begin position="14"/>
        <end position="37"/>
    </location>
</feature>
<evidence type="ECO:0000313" key="3">
    <source>
        <dbReference type="EMBL" id="KKP73055.1"/>
    </source>
</evidence>
<dbReference type="InterPro" id="IPR019756">
    <property type="entry name" value="Pept_S26A_signal_pept_1_Ser-AS"/>
</dbReference>
<comment type="caution">
    <text evidence="3">The sequence shown here is derived from an EMBL/GenBank/DDBJ whole genome shotgun (WGS) entry which is preliminary data.</text>
</comment>
<feature type="non-terminal residue" evidence="3">
    <location>
        <position position="47"/>
    </location>
</feature>